<keyword evidence="2" id="KW-1185">Reference proteome</keyword>
<protein>
    <submittedName>
        <fullName evidence="1">Uncharacterized protein</fullName>
    </submittedName>
</protein>
<evidence type="ECO:0000313" key="2">
    <source>
        <dbReference type="Proteomes" id="UP001190700"/>
    </source>
</evidence>
<reference evidence="1 2" key="1">
    <citation type="journal article" date="2015" name="Genome Biol. Evol.">
        <title>Comparative Genomics of a Bacterivorous Green Alga Reveals Evolutionary Causalities and Consequences of Phago-Mixotrophic Mode of Nutrition.</title>
        <authorList>
            <person name="Burns J.A."/>
            <person name="Paasch A."/>
            <person name="Narechania A."/>
            <person name="Kim E."/>
        </authorList>
    </citation>
    <scope>NUCLEOTIDE SEQUENCE [LARGE SCALE GENOMIC DNA]</scope>
    <source>
        <strain evidence="1 2">PLY_AMNH</strain>
    </source>
</reference>
<comment type="caution">
    <text evidence="1">The sequence shown here is derived from an EMBL/GenBank/DDBJ whole genome shotgun (WGS) entry which is preliminary data.</text>
</comment>
<dbReference type="Proteomes" id="UP001190700">
    <property type="component" value="Unassembled WGS sequence"/>
</dbReference>
<organism evidence="1 2">
    <name type="scientific">Cymbomonas tetramitiformis</name>
    <dbReference type="NCBI Taxonomy" id="36881"/>
    <lineage>
        <taxon>Eukaryota</taxon>
        <taxon>Viridiplantae</taxon>
        <taxon>Chlorophyta</taxon>
        <taxon>Pyramimonadophyceae</taxon>
        <taxon>Pyramimonadales</taxon>
        <taxon>Pyramimonadaceae</taxon>
        <taxon>Cymbomonas</taxon>
    </lineage>
</organism>
<sequence>MISSVRVLMETKIPKDLNDEHPLLDGVQRLPSSGSAINCKQATANSGVDDYIDSISLTNEDAIHKVNERLDRIEVMMVDLTLALKGSGQKSPSPSSIK</sequence>
<dbReference type="EMBL" id="LGRX02019387">
    <property type="protein sequence ID" value="KAK3258631.1"/>
    <property type="molecule type" value="Genomic_DNA"/>
</dbReference>
<dbReference type="AlphaFoldDB" id="A0AAE0KRY6"/>
<evidence type="ECO:0000313" key="1">
    <source>
        <dbReference type="EMBL" id="KAK3258631.1"/>
    </source>
</evidence>
<proteinExistence type="predicted"/>
<gene>
    <name evidence="1" type="ORF">CYMTET_32331</name>
</gene>
<accession>A0AAE0KRY6</accession>
<name>A0AAE0KRY6_9CHLO</name>